<keyword evidence="1" id="KW-1133">Transmembrane helix</keyword>
<keyword evidence="1" id="KW-0472">Membrane</keyword>
<proteinExistence type="predicted"/>
<gene>
    <name evidence="2" type="ORF">GA0061070_103713</name>
</gene>
<feature type="transmembrane region" description="Helical" evidence="1">
    <location>
        <begin position="12"/>
        <end position="32"/>
    </location>
</feature>
<protein>
    <submittedName>
        <fullName evidence="2">Uncharacterized protein</fullName>
    </submittedName>
</protein>
<keyword evidence="3" id="KW-1185">Reference proteome</keyword>
<name>A0A1C4FI93_9ENTR</name>
<dbReference type="OrthoDB" id="43895at2"/>
<reference evidence="3" key="1">
    <citation type="submission" date="2016-08" db="EMBL/GenBank/DDBJ databases">
        <authorList>
            <person name="Varghese N."/>
            <person name="Submissions Spin"/>
        </authorList>
    </citation>
    <scope>NUCLEOTIDE SEQUENCE [LARGE SCALE GENOMIC DNA]</scope>
    <source>
        <strain evidence="3">REICA_142</strain>
    </source>
</reference>
<evidence type="ECO:0000313" key="3">
    <source>
        <dbReference type="Proteomes" id="UP000198515"/>
    </source>
</evidence>
<evidence type="ECO:0000256" key="1">
    <source>
        <dbReference type="SAM" id="Phobius"/>
    </source>
</evidence>
<dbReference type="EMBL" id="FMBC01000037">
    <property type="protein sequence ID" value="SCC55727.1"/>
    <property type="molecule type" value="Genomic_DNA"/>
</dbReference>
<dbReference type="RefSeq" id="WP_090137209.1">
    <property type="nucleotide sequence ID" value="NZ_FMBC01000037.1"/>
</dbReference>
<dbReference type="AlphaFoldDB" id="A0A1C4FI93"/>
<evidence type="ECO:0000313" key="2">
    <source>
        <dbReference type="EMBL" id="SCC55727.1"/>
    </source>
</evidence>
<organism evidence="2 3">
    <name type="scientific">Kosakonia oryziphila</name>
    <dbReference type="NCBI Taxonomy" id="1005667"/>
    <lineage>
        <taxon>Bacteria</taxon>
        <taxon>Pseudomonadati</taxon>
        <taxon>Pseudomonadota</taxon>
        <taxon>Gammaproteobacteria</taxon>
        <taxon>Enterobacterales</taxon>
        <taxon>Enterobacteriaceae</taxon>
        <taxon>Kosakonia</taxon>
    </lineage>
</organism>
<accession>A0A1C4FI93</accession>
<sequence>MSRKIPKKYLRTVLFGIVFVLAVSFAGIIWVLPSSVAAVCPACYGFQETQPDIYVQENVSEEQRAAIVSVIEDARQKLAIFWGPLKAKPRILICSDDDCFRRLGGGGRRGMSLFDKVAVLSPRGSNVTIAAHELSMNEMHHRIGLWAFSTGRIPIWFDEGIAMYSSNDLRYLSPVGQANRCLVATPTEMPTGMLEWNRTALIDRQLYAKAACRTSQWIATHGGAPAVISVVEKIATGESFEEASR</sequence>
<keyword evidence="1" id="KW-0812">Transmembrane</keyword>
<dbReference type="Proteomes" id="UP000198515">
    <property type="component" value="Unassembled WGS sequence"/>
</dbReference>